<dbReference type="SMART" id="SM00054">
    <property type="entry name" value="EFh"/>
    <property type="match status" value="4"/>
</dbReference>
<evidence type="ECO:0000313" key="4">
    <source>
        <dbReference type="EMBL" id="RQH55462.1"/>
    </source>
</evidence>
<reference evidence="4 5" key="1">
    <citation type="journal article" date="2018" name="ACS Chem. Biol.">
        <title>Ketoreductase domain dysfunction expands chemodiversity: malyngamide biosynthesis in the cyanobacterium Okeania hirsuta.</title>
        <authorList>
            <person name="Moss N.A."/>
            <person name="Leao T."/>
            <person name="Rankin M."/>
            <person name="McCullough T.M."/>
            <person name="Qu P."/>
            <person name="Korobeynikov A."/>
            <person name="Smith J.L."/>
            <person name="Gerwick L."/>
            <person name="Gerwick W.H."/>
        </authorList>
    </citation>
    <scope>NUCLEOTIDE SEQUENCE [LARGE SCALE GENOMIC DNA]</scope>
    <source>
        <strain evidence="4 5">PAB10Feb10-1</strain>
    </source>
</reference>
<evidence type="ECO:0000259" key="3">
    <source>
        <dbReference type="PROSITE" id="PS50222"/>
    </source>
</evidence>
<dbReference type="InterPro" id="IPR002048">
    <property type="entry name" value="EF_hand_dom"/>
</dbReference>
<organism evidence="4 5">
    <name type="scientific">Okeania hirsuta</name>
    <dbReference type="NCBI Taxonomy" id="1458930"/>
    <lineage>
        <taxon>Bacteria</taxon>
        <taxon>Bacillati</taxon>
        <taxon>Cyanobacteriota</taxon>
        <taxon>Cyanophyceae</taxon>
        <taxon>Oscillatoriophycideae</taxon>
        <taxon>Oscillatoriales</taxon>
        <taxon>Microcoleaceae</taxon>
        <taxon>Okeania</taxon>
    </lineage>
</organism>
<evidence type="ECO:0000256" key="1">
    <source>
        <dbReference type="ARBA" id="ARBA00022723"/>
    </source>
</evidence>
<dbReference type="OrthoDB" id="451568at2"/>
<comment type="caution">
    <text evidence="4">The sequence shown here is derived from an EMBL/GenBank/DDBJ whole genome shotgun (WGS) entry which is preliminary data.</text>
</comment>
<keyword evidence="2" id="KW-0677">Repeat</keyword>
<evidence type="ECO:0000256" key="2">
    <source>
        <dbReference type="ARBA" id="ARBA00022737"/>
    </source>
</evidence>
<dbReference type="GO" id="GO:0005509">
    <property type="term" value="F:calcium ion binding"/>
    <property type="evidence" value="ECO:0007669"/>
    <property type="project" value="InterPro"/>
</dbReference>
<dbReference type="Gene3D" id="1.10.238.10">
    <property type="entry name" value="EF-hand"/>
    <property type="match status" value="1"/>
</dbReference>
<dbReference type="RefSeq" id="WP_124143992.1">
    <property type="nucleotide sequence ID" value="NZ_CAWOKI010000379.1"/>
</dbReference>
<accession>A0A3N6QYF5</accession>
<keyword evidence="1" id="KW-0479">Metal-binding</keyword>
<dbReference type="PROSITE" id="PS00018">
    <property type="entry name" value="EF_HAND_1"/>
    <property type="match status" value="3"/>
</dbReference>
<dbReference type="AlphaFoldDB" id="A0A3N6QYF5"/>
<dbReference type="Pfam" id="PF13499">
    <property type="entry name" value="EF-hand_7"/>
    <property type="match status" value="2"/>
</dbReference>
<dbReference type="SUPFAM" id="SSF47473">
    <property type="entry name" value="EF-hand"/>
    <property type="match status" value="1"/>
</dbReference>
<evidence type="ECO:0000313" key="5">
    <source>
        <dbReference type="Proteomes" id="UP000269154"/>
    </source>
</evidence>
<feature type="domain" description="EF-hand" evidence="3">
    <location>
        <begin position="137"/>
        <end position="170"/>
    </location>
</feature>
<dbReference type="PROSITE" id="PS50222">
    <property type="entry name" value="EF_HAND_2"/>
    <property type="match status" value="3"/>
</dbReference>
<sequence length="186" mass="21340">MLTELLTKKHTKNFYVYDVDGSGYVEEADLQRWAKNLAQLRDWQPGTLEFENILAKFKDIWTNFWQPADINDDGKVSLQEYLKVVEVSVDNFPNSREMQESHTAKANTIFSILDADNDGTISQSEYIQFCRAIGLDEATAKSAFIKLDGDGKGYISREEYLQRSQDFHVSNDPDALGNWLYGSYEI</sequence>
<feature type="domain" description="EF-hand" evidence="3">
    <location>
        <begin position="101"/>
        <end position="136"/>
    </location>
</feature>
<keyword evidence="5" id="KW-1185">Reference proteome</keyword>
<dbReference type="Proteomes" id="UP000269154">
    <property type="component" value="Unassembled WGS sequence"/>
</dbReference>
<feature type="domain" description="EF-hand" evidence="3">
    <location>
        <begin position="56"/>
        <end position="91"/>
    </location>
</feature>
<dbReference type="InterPro" id="IPR018247">
    <property type="entry name" value="EF_Hand_1_Ca_BS"/>
</dbReference>
<proteinExistence type="predicted"/>
<dbReference type="CDD" id="cd00051">
    <property type="entry name" value="EFh"/>
    <property type="match status" value="1"/>
</dbReference>
<gene>
    <name evidence="4" type="ORF">D5R40_02015</name>
</gene>
<dbReference type="PANTHER" id="PTHR45942">
    <property type="entry name" value="PROTEIN PHOSPATASE 3 REGULATORY SUBUNIT B ALPHA ISOFORM TYPE 1"/>
    <property type="match status" value="1"/>
</dbReference>
<dbReference type="InterPro" id="IPR011992">
    <property type="entry name" value="EF-hand-dom_pair"/>
</dbReference>
<name>A0A3N6QYF5_9CYAN</name>
<dbReference type="EMBL" id="RCBY01000006">
    <property type="protein sequence ID" value="RQH55462.1"/>
    <property type="molecule type" value="Genomic_DNA"/>
</dbReference>
<protein>
    <recommendedName>
        <fullName evidence="3">EF-hand domain-containing protein</fullName>
    </recommendedName>
</protein>